<dbReference type="SUPFAM" id="SSF53335">
    <property type="entry name" value="S-adenosyl-L-methionine-dependent methyltransferases"/>
    <property type="match status" value="1"/>
</dbReference>
<name>A0A1V0AHR6_9ACTN</name>
<keyword evidence="1" id="KW-0396">Initiation factor</keyword>
<proteinExistence type="predicted"/>
<sequence>MGDAPKKIDKAAELARIDTSVPHPARVWDYWLGGKDNYAPDRAVGDEIVKVMPDLPVNARAEREFIGRAVRHLAGECGIDQFLDVGTGIPTESNTHGVAQAVNPAARIVYVDNDPIVLVHARALLVGTDEGETDYIDADLREPDTILREAKRTLDFSRPIALMLMGVLEFVPDAAQAHASVSTLLDALPSGSYLAIAHSLRSPSMEEAAARWNASGATPLALRTEEELLAFFEGMELVEPGLVSLPKWRPEPETSFTDREVFQYGVVGRKP</sequence>
<dbReference type="Pfam" id="PF04672">
    <property type="entry name" value="Methyltransf_19"/>
    <property type="match status" value="1"/>
</dbReference>
<gene>
    <name evidence="1" type="ORF">BKM31_56540</name>
</gene>
<dbReference type="OrthoDB" id="3216820at2"/>
<dbReference type="EMBL" id="CP017717">
    <property type="protein sequence ID" value="AQZ69642.1"/>
    <property type="molecule type" value="Genomic_DNA"/>
</dbReference>
<reference evidence="2" key="1">
    <citation type="journal article" date="2017" name="Med. Chem. Commun.">
        <title>Nonomuraea sp. ATCC 55076 harbours the largest actinomycete chromosome to date and the kistamicin biosynthetic gene cluster.</title>
        <authorList>
            <person name="Nazari B."/>
            <person name="Forneris C.C."/>
            <person name="Gibson M.I."/>
            <person name="Moon K."/>
            <person name="Schramma K.R."/>
            <person name="Seyedsayamdost M.R."/>
        </authorList>
    </citation>
    <scope>NUCLEOTIDE SEQUENCE [LARGE SCALE GENOMIC DNA]</scope>
    <source>
        <strain evidence="2">ATCC 55076</strain>
    </source>
</reference>
<dbReference type="Proteomes" id="UP000190797">
    <property type="component" value="Chromosome"/>
</dbReference>
<dbReference type="InterPro" id="IPR029063">
    <property type="entry name" value="SAM-dependent_MTases_sf"/>
</dbReference>
<accession>A0A1V0AHR6</accession>
<evidence type="ECO:0000313" key="1">
    <source>
        <dbReference type="EMBL" id="AQZ69642.1"/>
    </source>
</evidence>
<evidence type="ECO:0000313" key="2">
    <source>
        <dbReference type="Proteomes" id="UP000190797"/>
    </source>
</evidence>
<dbReference type="GO" id="GO:0003743">
    <property type="term" value="F:translation initiation factor activity"/>
    <property type="evidence" value="ECO:0007669"/>
    <property type="project" value="UniProtKB-KW"/>
</dbReference>
<dbReference type="RefSeq" id="WP_080046033.1">
    <property type="nucleotide sequence ID" value="NZ_CP017717.1"/>
</dbReference>
<dbReference type="AlphaFoldDB" id="A0A1V0AHR6"/>
<dbReference type="STRING" id="1909395.BKM31_56540"/>
<dbReference type="KEGG" id="noa:BKM31_56540"/>
<keyword evidence="1" id="KW-0648">Protein biosynthesis</keyword>
<keyword evidence="2" id="KW-1185">Reference proteome</keyword>
<protein>
    <submittedName>
        <fullName evidence="1">Translation initiation factor IF-2</fullName>
    </submittedName>
</protein>
<organism evidence="1 2">
    <name type="scientific">[Actinomadura] parvosata subsp. kistnae</name>
    <dbReference type="NCBI Taxonomy" id="1909395"/>
    <lineage>
        <taxon>Bacteria</taxon>
        <taxon>Bacillati</taxon>
        <taxon>Actinomycetota</taxon>
        <taxon>Actinomycetes</taxon>
        <taxon>Streptosporangiales</taxon>
        <taxon>Streptosporangiaceae</taxon>
        <taxon>Nonomuraea</taxon>
    </lineage>
</organism>
<dbReference type="PIRSF" id="PIRSF017393">
    <property type="entry name" value="MTase_SAV2177"/>
    <property type="match status" value="1"/>
</dbReference>
<dbReference type="Gene3D" id="3.40.50.150">
    <property type="entry name" value="Vaccinia Virus protein VP39"/>
    <property type="match status" value="1"/>
</dbReference>
<dbReference type="InterPro" id="IPR006764">
    <property type="entry name" value="SAM_dep_MeTrfase_SAV2177_type"/>
</dbReference>